<dbReference type="AlphaFoldDB" id="A0A078G7S6"/>
<evidence type="ECO:0000313" key="1">
    <source>
        <dbReference type="EMBL" id="CDY21062.1"/>
    </source>
</evidence>
<protein>
    <submittedName>
        <fullName evidence="1">BnaA08g24630D protein</fullName>
    </submittedName>
</protein>
<organism evidence="1 2">
    <name type="scientific">Brassica napus</name>
    <name type="common">Rape</name>
    <dbReference type="NCBI Taxonomy" id="3708"/>
    <lineage>
        <taxon>Eukaryota</taxon>
        <taxon>Viridiplantae</taxon>
        <taxon>Streptophyta</taxon>
        <taxon>Embryophyta</taxon>
        <taxon>Tracheophyta</taxon>
        <taxon>Spermatophyta</taxon>
        <taxon>Magnoliopsida</taxon>
        <taxon>eudicotyledons</taxon>
        <taxon>Gunneridae</taxon>
        <taxon>Pentapetalae</taxon>
        <taxon>rosids</taxon>
        <taxon>malvids</taxon>
        <taxon>Brassicales</taxon>
        <taxon>Brassicaceae</taxon>
        <taxon>Brassiceae</taxon>
        <taxon>Brassica</taxon>
    </lineage>
</organism>
<proteinExistence type="predicted"/>
<gene>
    <name evidence="1" type="primary">BnaA08g24630D</name>
    <name evidence="1" type="ORF">GSBRNA2T00015232001</name>
</gene>
<evidence type="ECO:0000313" key="2">
    <source>
        <dbReference type="Proteomes" id="UP000028999"/>
    </source>
</evidence>
<accession>A0A078G7S6</accession>
<dbReference type="PaxDb" id="3708-A0A078G7S6"/>
<dbReference type="EMBL" id="LK032115">
    <property type="protein sequence ID" value="CDY21062.1"/>
    <property type="molecule type" value="Genomic_DNA"/>
</dbReference>
<sequence>MTRTNREMVQIFCSLQKKKNNKIDIYRTRPENSHTTVSSFLIIDQPGLDHRETL</sequence>
<keyword evidence="2" id="KW-1185">Reference proteome</keyword>
<reference evidence="1 2" key="1">
    <citation type="journal article" date="2014" name="Science">
        <title>Plant genetics. Early allopolyploid evolution in the post-Neolithic Brassica napus oilseed genome.</title>
        <authorList>
            <person name="Chalhoub B."/>
            <person name="Denoeud F."/>
            <person name="Liu S."/>
            <person name="Parkin I.A."/>
            <person name="Tang H."/>
            <person name="Wang X."/>
            <person name="Chiquet J."/>
            <person name="Belcram H."/>
            <person name="Tong C."/>
            <person name="Samans B."/>
            <person name="Correa M."/>
            <person name="Da Silva C."/>
            <person name="Just J."/>
            <person name="Falentin C."/>
            <person name="Koh C.S."/>
            <person name="Le Clainche I."/>
            <person name="Bernard M."/>
            <person name="Bento P."/>
            <person name="Noel B."/>
            <person name="Labadie K."/>
            <person name="Alberti A."/>
            <person name="Charles M."/>
            <person name="Arnaud D."/>
            <person name="Guo H."/>
            <person name="Daviaud C."/>
            <person name="Alamery S."/>
            <person name="Jabbari K."/>
            <person name="Zhao M."/>
            <person name="Edger P.P."/>
            <person name="Chelaifa H."/>
            <person name="Tack D."/>
            <person name="Lassalle G."/>
            <person name="Mestiri I."/>
            <person name="Schnel N."/>
            <person name="Le Paslier M.C."/>
            <person name="Fan G."/>
            <person name="Renault V."/>
            <person name="Bayer P.E."/>
            <person name="Golicz A.A."/>
            <person name="Manoli S."/>
            <person name="Lee T.H."/>
            <person name="Thi V.H."/>
            <person name="Chalabi S."/>
            <person name="Hu Q."/>
            <person name="Fan C."/>
            <person name="Tollenaere R."/>
            <person name="Lu Y."/>
            <person name="Battail C."/>
            <person name="Shen J."/>
            <person name="Sidebottom C.H."/>
            <person name="Wang X."/>
            <person name="Canaguier A."/>
            <person name="Chauveau A."/>
            <person name="Berard A."/>
            <person name="Deniot G."/>
            <person name="Guan M."/>
            <person name="Liu Z."/>
            <person name="Sun F."/>
            <person name="Lim Y.P."/>
            <person name="Lyons E."/>
            <person name="Town C.D."/>
            <person name="Bancroft I."/>
            <person name="Wang X."/>
            <person name="Meng J."/>
            <person name="Ma J."/>
            <person name="Pires J.C."/>
            <person name="King G.J."/>
            <person name="Brunel D."/>
            <person name="Delourme R."/>
            <person name="Renard M."/>
            <person name="Aury J.M."/>
            <person name="Adams K.L."/>
            <person name="Batley J."/>
            <person name="Snowdon R.J."/>
            <person name="Tost J."/>
            <person name="Edwards D."/>
            <person name="Zhou Y."/>
            <person name="Hua W."/>
            <person name="Sharpe A.G."/>
            <person name="Paterson A.H."/>
            <person name="Guan C."/>
            <person name="Wincker P."/>
        </authorList>
    </citation>
    <scope>NUCLEOTIDE SEQUENCE [LARGE SCALE GENOMIC DNA]</scope>
    <source>
        <strain evidence="2">cv. Darmor-bzh</strain>
    </source>
</reference>
<dbReference type="Gramene" id="CDY21062">
    <property type="protein sequence ID" value="CDY21062"/>
    <property type="gene ID" value="GSBRNA2T00015232001"/>
</dbReference>
<name>A0A078G7S6_BRANA</name>
<dbReference type="Proteomes" id="UP000028999">
    <property type="component" value="Unassembled WGS sequence"/>
</dbReference>